<name>A0ABU2M8H7_9ACTN</name>
<evidence type="ECO:0000256" key="1">
    <source>
        <dbReference type="SAM" id="MobiDB-lite"/>
    </source>
</evidence>
<feature type="transmembrane region" description="Helical" evidence="2">
    <location>
        <begin position="132"/>
        <end position="155"/>
    </location>
</feature>
<evidence type="ECO:0000313" key="4">
    <source>
        <dbReference type="Proteomes" id="UP001183390"/>
    </source>
</evidence>
<comment type="caution">
    <text evidence="3">The sequence shown here is derived from an EMBL/GenBank/DDBJ whole genome shotgun (WGS) entry which is preliminary data.</text>
</comment>
<proteinExistence type="predicted"/>
<keyword evidence="2" id="KW-1133">Transmembrane helix</keyword>
<accession>A0ABU2M8H7</accession>
<dbReference type="RefSeq" id="WP_311511607.1">
    <property type="nucleotide sequence ID" value="NZ_JAVREP010000006.1"/>
</dbReference>
<reference evidence="4" key="1">
    <citation type="submission" date="2023-07" db="EMBL/GenBank/DDBJ databases">
        <title>30 novel species of actinomycetes from the DSMZ collection.</title>
        <authorList>
            <person name="Nouioui I."/>
        </authorList>
    </citation>
    <scope>NUCLEOTIDE SEQUENCE [LARGE SCALE GENOMIC DNA]</scope>
    <source>
        <strain evidence="4">DSM 44743</strain>
    </source>
</reference>
<sequence length="158" mass="16155">MNNDPDPYRPDASSYGDPSAGYGPYGEAPYQDTTGGHAGHSAHGGYDGYGGYGPAGYGPPAYGPAVPMAPYALPKAEHEGSATVALVLSCVQLVLCCGLTAIPGIVLGALALGEKQDLERGARLTRNAWISVWVNLGIIGLVILGYVGILFYAVVAGS</sequence>
<feature type="transmembrane region" description="Helical" evidence="2">
    <location>
        <begin position="84"/>
        <end position="112"/>
    </location>
</feature>
<keyword evidence="4" id="KW-1185">Reference proteome</keyword>
<keyword evidence="2" id="KW-0812">Transmembrane</keyword>
<evidence type="ECO:0000256" key="2">
    <source>
        <dbReference type="SAM" id="Phobius"/>
    </source>
</evidence>
<dbReference type="Proteomes" id="UP001183390">
    <property type="component" value="Unassembled WGS sequence"/>
</dbReference>
<evidence type="ECO:0008006" key="5">
    <source>
        <dbReference type="Google" id="ProtNLM"/>
    </source>
</evidence>
<protein>
    <recommendedName>
        <fullName evidence="5">DUF4190 domain-containing protein</fullName>
    </recommendedName>
</protein>
<gene>
    <name evidence="3" type="ORF">RM479_10950</name>
</gene>
<dbReference type="EMBL" id="JAVREP010000006">
    <property type="protein sequence ID" value="MDT0328927.1"/>
    <property type="molecule type" value="Genomic_DNA"/>
</dbReference>
<evidence type="ECO:0000313" key="3">
    <source>
        <dbReference type="EMBL" id="MDT0328927.1"/>
    </source>
</evidence>
<feature type="region of interest" description="Disordered" evidence="1">
    <location>
        <begin position="1"/>
        <end position="39"/>
    </location>
</feature>
<keyword evidence="2" id="KW-0472">Membrane</keyword>
<organism evidence="3 4">
    <name type="scientific">Nocardiopsis lambiniae</name>
    <dbReference type="NCBI Taxonomy" id="3075539"/>
    <lineage>
        <taxon>Bacteria</taxon>
        <taxon>Bacillati</taxon>
        <taxon>Actinomycetota</taxon>
        <taxon>Actinomycetes</taxon>
        <taxon>Streptosporangiales</taxon>
        <taxon>Nocardiopsidaceae</taxon>
        <taxon>Nocardiopsis</taxon>
    </lineage>
</organism>